<organism evidence="1 2">
    <name type="scientific">Cercophora newfieldiana</name>
    <dbReference type="NCBI Taxonomy" id="92897"/>
    <lineage>
        <taxon>Eukaryota</taxon>
        <taxon>Fungi</taxon>
        <taxon>Dikarya</taxon>
        <taxon>Ascomycota</taxon>
        <taxon>Pezizomycotina</taxon>
        <taxon>Sordariomycetes</taxon>
        <taxon>Sordariomycetidae</taxon>
        <taxon>Sordariales</taxon>
        <taxon>Lasiosphaeriaceae</taxon>
        <taxon>Cercophora</taxon>
    </lineage>
</organism>
<keyword evidence="2" id="KW-1185">Reference proteome</keyword>
<dbReference type="EMBL" id="JAULSV010000001">
    <property type="protein sequence ID" value="KAK0657970.1"/>
    <property type="molecule type" value="Genomic_DNA"/>
</dbReference>
<evidence type="ECO:0000313" key="1">
    <source>
        <dbReference type="EMBL" id="KAK0657970.1"/>
    </source>
</evidence>
<name>A0AA39YTN0_9PEZI</name>
<sequence>MAGIVHLVSQLSPTTIGQLQTLLENLRSFSIYSDSDGAWYSKAGISGRHRFLVEFITDNSARNDKLAFARCIAAFEAVGRGKHGEYHAALEELRDAVYFVLVGRRLRDAFDRRYGRCASKLFIEFEKVKEKNPDAHTISLVVMGKILAKATEDCVDYVGVQDFLKTLIHLATTDEPDGSFLEKHPDWCMMTANIIRFTGYIRQGETSQDSPISVGKVSMNQALKRLRQAVLDHAPSEPDQTMTIHSTREQNRVFVIVIFRRLLEELGLRTVREKFGNNQELIAKHGSSKSENWRLFCNFITRGPIHEALGGLPLPHREIYMAIIKNMYRPLAALSQGFDGPVERRFPSSVEIEAADLDLAWPWGARYSNGAYVRNSHLLKYGVSRDALEAAMVEVLKMLKPAVGEGKVNWVEELDRHIDRGAVRAQGLKFI</sequence>
<comment type="caution">
    <text evidence="1">The sequence shown here is derived from an EMBL/GenBank/DDBJ whole genome shotgun (WGS) entry which is preliminary data.</text>
</comment>
<gene>
    <name evidence="1" type="ORF">B0T16DRAFT_502927</name>
</gene>
<proteinExistence type="predicted"/>
<dbReference type="AlphaFoldDB" id="A0AA39YTN0"/>
<protein>
    <submittedName>
        <fullName evidence="1">Uncharacterized protein</fullName>
    </submittedName>
</protein>
<evidence type="ECO:0000313" key="2">
    <source>
        <dbReference type="Proteomes" id="UP001174936"/>
    </source>
</evidence>
<accession>A0AA39YTN0</accession>
<reference evidence="1" key="1">
    <citation type="submission" date="2023-06" db="EMBL/GenBank/DDBJ databases">
        <title>Genome-scale phylogeny and comparative genomics of the fungal order Sordariales.</title>
        <authorList>
            <consortium name="Lawrence Berkeley National Laboratory"/>
            <person name="Hensen N."/>
            <person name="Bonometti L."/>
            <person name="Westerberg I."/>
            <person name="Brannstrom I.O."/>
            <person name="Guillou S."/>
            <person name="Cros-Aarteil S."/>
            <person name="Calhoun S."/>
            <person name="Haridas S."/>
            <person name="Kuo A."/>
            <person name="Mondo S."/>
            <person name="Pangilinan J."/>
            <person name="Riley R."/>
            <person name="Labutti K."/>
            <person name="Andreopoulos B."/>
            <person name="Lipzen A."/>
            <person name="Chen C."/>
            <person name="Yanf M."/>
            <person name="Daum C."/>
            <person name="Ng V."/>
            <person name="Clum A."/>
            <person name="Steindorff A."/>
            <person name="Ohm R."/>
            <person name="Martin F."/>
            <person name="Silar P."/>
            <person name="Natvig D."/>
            <person name="Lalanne C."/>
            <person name="Gautier V."/>
            <person name="Ament-Velasquez S.L."/>
            <person name="Kruys A."/>
            <person name="Hutchinson M.I."/>
            <person name="Powell A.J."/>
            <person name="Barry K."/>
            <person name="Miller A.N."/>
            <person name="Grigoriev I.V."/>
            <person name="Debuchy R."/>
            <person name="Gladieux P."/>
            <person name="Thoren M.H."/>
            <person name="Johannesson H."/>
        </authorList>
    </citation>
    <scope>NUCLEOTIDE SEQUENCE</scope>
    <source>
        <strain evidence="1">SMH2532-1</strain>
    </source>
</reference>
<dbReference type="Proteomes" id="UP001174936">
    <property type="component" value="Unassembled WGS sequence"/>
</dbReference>